<dbReference type="AlphaFoldDB" id="A0A2P2QKA0"/>
<proteinExistence type="predicted"/>
<evidence type="ECO:0000313" key="2">
    <source>
        <dbReference type="EMBL" id="MBX67345.1"/>
    </source>
</evidence>
<organism evidence="2">
    <name type="scientific">Rhizophora mucronata</name>
    <name type="common">Asiatic mangrove</name>
    <dbReference type="NCBI Taxonomy" id="61149"/>
    <lineage>
        <taxon>Eukaryota</taxon>
        <taxon>Viridiplantae</taxon>
        <taxon>Streptophyta</taxon>
        <taxon>Embryophyta</taxon>
        <taxon>Tracheophyta</taxon>
        <taxon>Spermatophyta</taxon>
        <taxon>Magnoliopsida</taxon>
        <taxon>eudicotyledons</taxon>
        <taxon>Gunneridae</taxon>
        <taxon>Pentapetalae</taxon>
        <taxon>rosids</taxon>
        <taxon>fabids</taxon>
        <taxon>Malpighiales</taxon>
        <taxon>Rhizophoraceae</taxon>
        <taxon>Rhizophora</taxon>
    </lineage>
</organism>
<reference evidence="2" key="1">
    <citation type="submission" date="2018-02" db="EMBL/GenBank/DDBJ databases">
        <title>Rhizophora mucronata_Transcriptome.</title>
        <authorList>
            <person name="Meera S.P."/>
            <person name="Sreeshan A."/>
            <person name="Augustine A."/>
        </authorList>
    </citation>
    <scope>NUCLEOTIDE SEQUENCE</scope>
    <source>
        <tissue evidence="2">Leaf</tissue>
    </source>
</reference>
<accession>A0A2P2QKA0</accession>
<sequence>MDKLMASSDSFFSRFSDSAKMGCKESGGNTLKEEHVQE</sequence>
<feature type="region of interest" description="Disordered" evidence="1">
    <location>
        <begin position="19"/>
        <end position="38"/>
    </location>
</feature>
<protein>
    <submittedName>
        <fullName evidence="2">Uncharacterized protein</fullName>
    </submittedName>
</protein>
<dbReference type="EMBL" id="GGEC01086861">
    <property type="protein sequence ID" value="MBX67345.1"/>
    <property type="molecule type" value="Transcribed_RNA"/>
</dbReference>
<name>A0A2P2QKA0_RHIMU</name>
<evidence type="ECO:0000256" key="1">
    <source>
        <dbReference type="SAM" id="MobiDB-lite"/>
    </source>
</evidence>